<dbReference type="EMBL" id="HACG01042534">
    <property type="protein sequence ID" value="CEK89399.1"/>
    <property type="molecule type" value="Transcribed_RNA"/>
</dbReference>
<dbReference type="InterPro" id="IPR012336">
    <property type="entry name" value="Thioredoxin-like_fold"/>
</dbReference>
<accession>A0A0B7B7U1</accession>
<dbReference type="SUPFAM" id="SSF52833">
    <property type="entry name" value="Thioredoxin-like"/>
    <property type="match status" value="1"/>
</dbReference>
<protein>
    <recommendedName>
        <fullName evidence="2">Thioredoxin domain-containing protein</fullName>
    </recommendedName>
</protein>
<dbReference type="Gene3D" id="2.120.10.30">
    <property type="entry name" value="TolB, C-terminal domain"/>
    <property type="match status" value="3"/>
</dbReference>
<dbReference type="InterPro" id="IPR045302">
    <property type="entry name" value="NHL2_NHL_rpt_dom"/>
</dbReference>
<dbReference type="InterPro" id="IPR001258">
    <property type="entry name" value="NHL_repeat"/>
</dbReference>
<dbReference type="InterPro" id="IPR036249">
    <property type="entry name" value="Thioredoxin-like_sf"/>
</dbReference>
<dbReference type="Pfam" id="PF01436">
    <property type="entry name" value="NHL"/>
    <property type="match status" value="2"/>
</dbReference>
<keyword evidence="1" id="KW-0677">Repeat</keyword>
<sequence>MGTSVYDILGVIADFDDNLTIRDVDRRQTILSHLKSVDKLNYHVSDFKLGLDWLNVSKPLTLSEHLKGHIVVLDFFTYCCINCMHILPDLEVVEKKYPPQSGVTIVGVHSAKFLNEKVTANILSAVLRHNIQHPVVNDEDAVMWQELAVSCWPTLVFLGPAGQLIYSLAGEGHRAWILEFLQVASEYYSSQLRHGSIPISLEKDKAVFSKLSFPGKVFYWSEKNWIVIADSGNHKILVTDTTGVVQIVVGSGSSGLKDGDFLSAEFSSPQGIACYKNCIYVADTGNHCLRSIDLELRSVNTIAGTGHQGTDIEGGKLGKDQEIASPWDVVLGFAPDGSSPVLYVAMAGTHQIWVYFITHCTWHLGRSCNSGTCIRFAGSGKEENRNSTYPDKASFAQPSGLALSYKDPSRRLYVADSESSSIRAVNLVDRAVKGLVGGEIDPKNLFAYGDVDGSGVKAKLQHPLGVAFLDGRLIVADSYNHKIKNVDLNTLMCKTYAGTGHPGSALDNSALNKCEFNEPGGVSVDETGKLIYVADTNNHAIKVINDIHKTIFQLPIIFPDEIETTKATRISDIFSQSKNHNKLTEDHIVSLPDVVLPATSSTITLKVPLNLPEETHLNTDAPNSWKVCVLDTLDKELKDSLPLSALKGKLHSFTTRSESSTGHASLTLTFIQSALPGIYTLKVTIQTFHCLNEQDVCLPPSVTHFKQTIRLK</sequence>
<evidence type="ECO:0000256" key="1">
    <source>
        <dbReference type="ARBA" id="ARBA00022737"/>
    </source>
</evidence>
<name>A0A0B7B7U1_9EUPU</name>
<dbReference type="Gene3D" id="3.40.30.10">
    <property type="entry name" value="Glutaredoxin"/>
    <property type="match status" value="1"/>
</dbReference>
<dbReference type="InterPro" id="IPR011042">
    <property type="entry name" value="6-blade_b-propeller_TolB-like"/>
</dbReference>
<dbReference type="PANTHER" id="PTHR46388">
    <property type="entry name" value="NHL REPEAT-CONTAINING PROTEIN 2"/>
    <property type="match status" value="1"/>
</dbReference>
<dbReference type="InterPro" id="IPR013766">
    <property type="entry name" value="Thioredoxin_domain"/>
</dbReference>
<dbReference type="SUPFAM" id="SSF101898">
    <property type="entry name" value="NHL repeat"/>
    <property type="match status" value="1"/>
</dbReference>
<dbReference type="AlphaFoldDB" id="A0A0B7B7U1"/>
<gene>
    <name evidence="3" type="primary">ORF170766</name>
</gene>
<evidence type="ECO:0000313" key="3">
    <source>
        <dbReference type="EMBL" id="CEK89399.1"/>
    </source>
</evidence>
<organism evidence="3">
    <name type="scientific">Arion vulgaris</name>
    <dbReference type="NCBI Taxonomy" id="1028688"/>
    <lineage>
        <taxon>Eukaryota</taxon>
        <taxon>Metazoa</taxon>
        <taxon>Spiralia</taxon>
        <taxon>Lophotrochozoa</taxon>
        <taxon>Mollusca</taxon>
        <taxon>Gastropoda</taxon>
        <taxon>Heterobranchia</taxon>
        <taxon>Euthyneura</taxon>
        <taxon>Panpulmonata</taxon>
        <taxon>Eupulmonata</taxon>
        <taxon>Stylommatophora</taxon>
        <taxon>Helicina</taxon>
        <taxon>Arionoidea</taxon>
        <taxon>Arionidae</taxon>
        <taxon>Arion</taxon>
    </lineage>
</organism>
<dbReference type="PANTHER" id="PTHR46388:SF2">
    <property type="entry name" value="NHL REPEAT-CONTAINING PROTEIN 2"/>
    <property type="match status" value="1"/>
</dbReference>
<dbReference type="Pfam" id="PF13905">
    <property type="entry name" value="Thioredoxin_8"/>
    <property type="match status" value="1"/>
</dbReference>
<reference evidence="3" key="1">
    <citation type="submission" date="2014-12" db="EMBL/GenBank/DDBJ databases">
        <title>Insight into the proteome of Arion vulgaris.</title>
        <authorList>
            <person name="Aradska J."/>
            <person name="Bulat T."/>
            <person name="Smidak R."/>
            <person name="Sarate P."/>
            <person name="Gangsoo J."/>
            <person name="Sialana F."/>
            <person name="Bilban M."/>
            <person name="Lubec G."/>
        </authorList>
    </citation>
    <scope>NUCLEOTIDE SEQUENCE</scope>
    <source>
        <tissue evidence="3">Skin</tissue>
    </source>
</reference>
<evidence type="ECO:0000259" key="2">
    <source>
        <dbReference type="PROSITE" id="PS51352"/>
    </source>
</evidence>
<dbReference type="CDD" id="cd14951">
    <property type="entry name" value="NHL-2_like"/>
    <property type="match status" value="1"/>
</dbReference>
<dbReference type="PROSITE" id="PS51352">
    <property type="entry name" value="THIOREDOXIN_2"/>
    <property type="match status" value="1"/>
</dbReference>
<proteinExistence type="predicted"/>
<feature type="domain" description="Thioredoxin" evidence="2">
    <location>
        <begin position="38"/>
        <end position="186"/>
    </location>
</feature>